<comment type="caution">
    <text evidence="2">The sequence shown here is derived from an EMBL/GenBank/DDBJ whole genome shotgun (WGS) entry which is preliminary data.</text>
</comment>
<name>A0A9P5S8S5_9FUNG</name>
<protein>
    <submittedName>
        <fullName evidence="2">Uncharacterized protein</fullName>
    </submittedName>
</protein>
<evidence type="ECO:0000313" key="3">
    <source>
        <dbReference type="Proteomes" id="UP000696485"/>
    </source>
</evidence>
<organism evidence="2 3">
    <name type="scientific">Podila minutissima</name>
    <dbReference type="NCBI Taxonomy" id="64525"/>
    <lineage>
        <taxon>Eukaryota</taxon>
        <taxon>Fungi</taxon>
        <taxon>Fungi incertae sedis</taxon>
        <taxon>Mucoromycota</taxon>
        <taxon>Mortierellomycotina</taxon>
        <taxon>Mortierellomycetes</taxon>
        <taxon>Mortierellales</taxon>
        <taxon>Mortierellaceae</taxon>
        <taxon>Podila</taxon>
    </lineage>
</organism>
<proteinExistence type="predicted"/>
<dbReference type="EMBL" id="JAAAUY010002250">
    <property type="protein sequence ID" value="KAF9313790.1"/>
    <property type="molecule type" value="Genomic_DNA"/>
</dbReference>
<sequence>MLQRVDLISIALPLLLLLPIIHAQLPYAPVPSWGPAFDAIEGKALYVQGGQLTRDFNFGIISQTFSIDLSKPWDVVAPLYSKMPDEIPGLQHPSAVTTT</sequence>
<accession>A0A9P5S8S5</accession>
<dbReference type="Proteomes" id="UP000696485">
    <property type="component" value="Unassembled WGS sequence"/>
</dbReference>
<keyword evidence="1" id="KW-0732">Signal</keyword>
<feature type="chain" id="PRO_5040388343" evidence="1">
    <location>
        <begin position="24"/>
        <end position="99"/>
    </location>
</feature>
<reference evidence="2" key="1">
    <citation type="journal article" date="2020" name="Fungal Divers.">
        <title>Resolving the Mortierellaceae phylogeny through synthesis of multi-gene phylogenetics and phylogenomics.</title>
        <authorList>
            <person name="Vandepol N."/>
            <person name="Liber J."/>
            <person name="Desiro A."/>
            <person name="Na H."/>
            <person name="Kennedy M."/>
            <person name="Barry K."/>
            <person name="Grigoriev I.V."/>
            <person name="Miller A.N."/>
            <person name="O'Donnell K."/>
            <person name="Stajich J.E."/>
            <person name="Bonito G."/>
        </authorList>
    </citation>
    <scope>NUCLEOTIDE SEQUENCE</scope>
    <source>
        <strain evidence="2">NVP1</strain>
    </source>
</reference>
<evidence type="ECO:0000313" key="2">
    <source>
        <dbReference type="EMBL" id="KAF9313790.1"/>
    </source>
</evidence>
<feature type="signal peptide" evidence="1">
    <location>
        <begin position="1"/>
        <end position="23"/>
    </location>
</feature>
<dbReference type="AlphaFoldDB" id="A0A9P5S8S5"/>
<evidence type="ECO:0000256" key="1">
    <source>
        <dbReference type="SAM" id="SignalP"/>
    </source>
</evidence>
<keyword evidence="3" id="KW-1185">Reference proteome</keyword>
<gene>
    <name evidence="2" type="ORF">BG006_004081</name>
</gene>